<sequence>MTDEEIIAAFHAIWDNYPERAMLTQKSREIIAVNPQWAKRGVKPGTLCSEIGQPKNHKGCQCDRAADTAAPVGVAFEGHHGKGFKFWVPVEGRPDWIVHFAVGSSVSYPTAAKLAAEG</sequence>
<dbReference type="RefSeq" id="WP_368848063.1">
    <property type="nucleotide sequence ID" value="NZ_CP194411.1"/>
</dbReference>
<proteinExistence type="predicted"/>
<comment type="caution">
    <text evidence="1">The sequence shown here is derived from an EMBL/GenBank/DDBJ whole genome shotgun (WGS) entry which is preliminary data.</text>
</comment>
<evidence type="ECO:0000313" key="2">
    <source>
        <dbReference type="Proteomes" id="UP001559623"/>
    </source>
</evidence>
<dbReference type="Proteomes" id="UP001559623">
    <property type="component" value="Unassembled WGS sequence"/>
</dbReference>
<dbReference type="EMBL" id="JARVLH010000011">
    <property type="protein sequence ID" value="MEX5286347.1"/>
    <property type="molecule type" value="Genomic_DNA"/>
</dbReference>
<organism evidence="1 2">
    <name type="scientific">Selenomonas sputigena</name>
    <dbReference type="NCBI Taxonomy" id="69823"/>
    <lineage>
        <taxon>Bacteria</taxon>
        <taxon>Bacillati</taxon>
        <taxon>Bacillota</taxon>
        <taxon>Negativicutes</taxon>
        <taxon>Selenomonadales</taxon>
        <taxon>Selenomonadaceae</taxon>
        <taxon>Selenomonas</taxon>
    </lineage>
</organism>
<name>A0ABV3X9W9_9FIRM</name>
<accession>A0ABV3X9W9</accession>
<keyword evidence="2" id="KW-1185">Reference proteome</keyword>
<reference evidence="1 2" key="1">
    <citation type="submission" date="2023-04" db="EMBL/GenBank/DDBJ databases">
        <title>Genome Sequence of Selenomonas sputigena ATCC 33150.</title>
        <authorList>
            <person name="Miller D.P."/>
            <person name="Anvari S."/>
            <person name="Polson S.W."/>
            <person name="Macdonald M."/>
            <person name="Mcdowell J.V."/>
        </authorList>
    </citation>
    <scope>NUCLEOTIDE SEQUENCE [LARGE SCALE GENOMIC DNA]</scope>
    <source>
        <strain evidence="1 2">ATCC 33150</strain>
    </source>
</reference>
<gene>
    <name evidence="1" type="ORF">QCO44_12080</name>
</gene>
<protein>
    <submittedName>
        <fullName evidence="1">Uncharacterized protein</fullName>
    </submittedName>
</protein>
<evidence type="ECO:0000313" key="1">
    <source>
        <dbReference type="EMBL" id="MEX5286347.1"/>
    </source>
</evidence>